<proteinExistence type="predicted"/>
<dbReference type="Pfam" id="PF00561">
    <property type="entry name" value="Abhydrolase_1"/>
    <property type="match status" value="1"/>
</dbReference>
<feature type="domain" description="AB hydrolase-1" evidence="1">
    <location>
        <begin position="30"/>
        <end position="246"/>
    </location>
</feature>
<dbReference type="InterPro" id="IPR050471">
    <property type="entry name" value="AB_hydrolase"/>
</dbReference>
<evidence type="ECO:0000259" key="1">
    <source>
        <dbReference type="Pfam" id="PF00561"/>
    </source>
</evidence>
<dbReference type="InterPro" id="IPR000073">
    <property type="entry name" value="AB_hydrolase_1"/>
</dbReference>
<organism evidence="2 3">
    <name type="scientific">Ornithinimicrobium ciconiae</name>
    <dbReference type="NCBI Taxonomy" id="2594265"/>
    <lineage>
        <taxon>Bacteria</taxon>
        <taxon>Bacillati</taxon>
        <taxon>Actinomycetota</taxon>
        <taxon>Actinomycetes</taxon>
        <taxon>Micrococcales</taxon>
        <taxon>Ornithinimicrobiaceae</taxon>
        <taxon>Ornithinimicrobium</taxon>
    </lineage>
</organism>
<dbReference type="OrthoDB" id="3205934at2"/>
<accession>A0A516G7Y9</accession>
<dbReference type="InterPro" id="IPR029058">
    <property type="entry name" value="AB_hydrolase_fold"/>
</dbReference>
<keyword evidence="3" id="KW-1185">Reference proteome</keyword>
<keyword evidence="2" id="KW-0378">Hydrolase</keyword>
<dbReference type="GO" id="GO:0016787">
    <property type="term" value="F:hydrolase activity"/>
    <property type="evidence" value="ECO:0007669"/>
    <property type="project" value="UniProtKB-KW"/>
</dbReference>
<evidence type="ECO:0000313" key="2">
    <source>
        <dbReference type="EMBL" id="QDO87638.1"/>
    </source>
</evidence>
<protein>
    <submittedName>
        <fullName evidence="2">Alpha/beta hydrolase</fullName>
    </submittedName>
</protein>
<dbReference type="SUPFAM" id="SSF53474">
    <property type="entry name" value="alpha/beta-Hydrolases"/>
    <property type="match status" value="1"/>
</dbReference>
<dbReference type="Proteomes" id="UP000315395">
    <property type="component" value="Chromosome"/>
</dbReference>
<reference evidence="2 3" key="1">
    <citation type="submission" date="2019-07" db="EMBL/GenBank/DDBJ databases">
        <title>complete genome sequencing of Ornithinimicrobium sp. H23M54.</title>
        <authorList>
            <person name="Bae J.-W."/>
            <person name="Lee S.-Y."/>
        </authorList>
    </citation>
    <scope>NUCLEOTIDE SEQUENCE [LARGE SCALE GENOMIC DNA]</scope>
    <source>
        <strain evidence="2 3">H23M54</strain>
    </source>
</reference>
<name>A0A516G7Y9_9MICO</name>
<dbReference type="Gene3D" id="3.40.50.1820">
    <property type="entry name" value="alpha/beta hydrolase"/>
    <property type="match status" value="1"/>
</dbReference>
<dbReference type="PANTHER" id="PTHR43433:SF5">
    <property type="entry name" value="AB HYDROLASE-1 DOMAIN-CONTAINING PROTEIN"/>
    <property type="match status" value="1"/>
</dbReference>
<sequence length="278" mass="28984">MVTAARTSRMSGPTGELEILTAGRGQPHTVLAHGLAGSIPTTRPYATAVPGARTFLHFRGHGNSASPDGPWEYAGLAAELWAVADHVGASQALGISMGAGALCAGLVSDPDRFDRLVLVLPAAIDRPRDDTAMRRLGALADLVDSRDQDAVAAHLLGSEPASVRAEPAVQQWARGQAARLVGTDVARALRTLPALAPLPDRAMLAHVTAPVLLLAQQGDPTHPESVARELAEVLPGAILQVLPPGGIMWEHRSRVRDLVGAFLTPASTTRQPTPGESA</sequence>
<dbReference type="RefSeq" id="WP_143782315.1">
    <property type="nucleotide sequence ID" value="NZ_CP041616.1"/>
</dbReference>
<dbReference type="PANTHER" id="PTHR43433">
    <property type="entry name" value="HYDROLASE, ALPHA/BETA FOLD FAMILY PROTEIN"/>
    <property type="match status" value="1"/>
</dbReference>
<dbReference type="EMBL" id="CP041616">
    <property type="protein sequence ID" value="QDO87638.1"/>
    <property type="molecule type" value="Genomic_DNA"/>
</dbReference>
<gene>
    <name evidence="2" type="ORF">FNH13_04200</name>
</gene>
<evidence type="ECO:0000313" key="3">
    <source>
        <dbReference type="Proteomes" id="UP000315395"/>
    </source>
</evidence>
<dbReference type="KEGG" id="orz:FNH13_04200"/>
<dbReference type="AlphaFoldDB" id="A0A516G7Y9"/>